<sequence length="153" mass="17561">MNQSSLELTRKKIFEIFNKNKKTGPIQENFLMLLEEFGELGKNTIKDKLSLVVLLTTYCSICLDLLEQIKDISMDVNMSFLLIIEGAEKEIVEIRRYYNLDVPIVTVEKGVLELKFRIPATPYAYLLSSESNVIIQNSFDTLKELEALANNSY</sequence>
<keyword evidence="2" id="KW-1185">Reference proteome</keyword>
<dbReference type="STRING" id="1844972.A7K91_20775"/>
<proteinExistence type="predicted"/>
<dbReference type="Proteomes" id="UP000092024">
    <property type="component" value="Unassembled WGS sequence"/>
</dbReference>
<dbReference type="SUPFAM" id="SSF52833">
    <property type="entry name" value="Thioredoxin-like"/>
    <property type="match status" value="1"/>
</dbReference>
<dbReference type="InterPro" id="IPR036249">
    <property type="entry name" value="Thioredoxin-like_sf"/>
</dbReference>
<dbReference type="EMBL" id="LYPA01000050">
    <property type="protein sequence ID" value="OBR66172.1"/>
    <property type="molecule type" value="Genomic_DNA"/>
</dbReference>
<evidence type="ECO:0000313" key="2">
    <source>
        <dbReference type="Proteomes" id="UP000092024"/>
    </source>
</evidence>
<dbReference type="AlphaFoldDB" id="A0A1A5YKM6"/>
<dbReference type="OrthoDB" id="2738084at2"/>
<accession>A0A1A5YKM6</accession>
<evidence type="ECO:0008006" key="3">
    <source>
        <dbReference type="Google" id="ProtNLM"/>
    </source>
</evidence>
<dbReference type="RefSeq" id="WP_068682338.1">
    <property type="nucleotide sequence ID" value="NZ_LYPA01000050.1"/>
</dbReference>
<gene>
    <name evidence="1" type="ORF">A7K91_20775</name>
</gene>
<evidence type="ECO:0000313" key="1">
    <source>
        <dbReference type="EMBL" id="OBR66172.1"/>
    </source>
</evidence>
<name>A0A1A5YKM6_9BACL</name>
<comment type="caution">
    <text evidence="1">The sequence shown here is derived from an EMBL/GenBank/DDBJ whole genome shotgun (WGS) entry which is preliminary data.</text>
</comment>
<dbReference type="Gene3D" id="3.40.30.10">
    <property type="entry name" value="Glutaredoxin"/>
    <property type="match status" value="1"/>
</dbReference>
<organism evidence="1 2">
    <name type="scientific">Paenibacillus oryzae</name>
    <dbReference type="NCBI Taxonomy" id="1844972"/>
    <lineage>
        <taxon>Bacteria</taxon>
        <taxon>Bacillati</taxon>
        <taxon>Bacillota</taxon>
        <taxon>Bacilli</taxon>
        <taxon>Bacillales</taxon>
        <taxon>Paenibacillaceae</taxon>
        <taxon>Paenibacillus</taxon>
    </lineage>
</organism>
<protein>
    <recommendedName>
        <fullName evidence="3">Alkyl hydroperoxide reductase subunit C/ Thiol specific antioxidant domain-containing protein</fullName>
    </recommendedName>
</protein>
<reference evidence="1 2" key="1">
    <citation type="submission" date="2016-05" db="EMBL/GenBank/DDBJ databases">
        <title>Paenibacillus oryzae. sp. nov., isolated from the rice root.</title>
        <authorList>
            <person name="Zhang J."/>
            <person name="Zhang X."/>
        </authorList>
    </citation>
    <scope>NUCLEOTIDE SEQUENCE [LARGE SCALE GENOMIC DNA]</scope>
    <source>
        <strain evidence="1 2">1DrF-4</strain>
    </source>
</reference>